<name>A0A8T0VPC7_PANVG</name>
<feature type="region of interest" description="Disordered" evidence="1">
    <location>
        <begin position="24"/>
        <end position="118"/>
    </location>
</feature>
<dbReference type="Proteomes" id="UP000823388">
    <property type="component" value="Chromosome 2N"/>
</dbReference>
<feature type="compositionally biased region" description="Pro residues" evidence="1">
    <location>
        <begin position="32"/>
        <end position="47"/>
    </location>
</feature>
<evidence type="ECO:0000313" key="2">
    <source>
        <dbReference type="EMBL" id="KAG2634383.1"/>
    </source>
</evidence>
<comment type="caution">
    <text evidence="2">The sequence shown here is derived from an EMBL/GenBank/DDBJ whole genome shotgun (WGS) entry which is preliminary data.</text>
</comment>
<gene>
    <name evidence="2" type="ORF">PVAP13_2NG169603</name>
</gene>
<proteinExistence type="predicted"/>
<keyword evidence="3" id="KW-1185">Reference proteome</keyword>
<reference evidence="2" key="1">
    <citation type="submission" date="2020-05" db="EMBL/GenBank/DDBJ databases">
        <title>WGS assembly of Panicum virgatum.</title>
        <authorList>
            <person name="Lovell J.T."/>
            <person name="Jenkins J."/>
            <person name="Shu S."/>
            <person name="Juenger T.E."/>
            <person name="Schmutz J."/>
        </authorList>
    </citation>
    <scope>NUCLEOTIDE SEQUENCE</scope>
    <source>
        <strain evidence="2">AP13</strain>
    </source>
</reference>
<sequence>MEAEEKYAEEKAYLARKLQLKMASRLTSDPCTPSPRSRPPVARPPVVRPRRRGRRALVPAPPRARWRRTLSSARRGGERPVAGGRSGGERVSKRRQECAWGRRAARGSGVGGSPAMGLSSLAVAGTAGWTRVTSSLAAAPSHAPRLPRARPEQRGSSAQGGPAELPLVPELPQRTSGATVAGGLCGQRRALGGPARRSKGGRPASVEQGRPAV</sequence>
<feature type="region of interest" description="Disordered" evidence="1">
    <location>
        <begin position="134"/>
        <end position="213"/>
    </location>
</feature>
<evidence type="ECO:0000313" key="3">
    <source>
        <dbReference type="Proteomes" id="UP000823388"/>
    </source>
</evidence>
<dbReference type="EMBL" id="CM029040">
    <property type="protein sequence ID" value="KAG2634383.1"/>
    <property type="molecule type" value="Genomic_DNA"/>
</dbReference>
<feature type="compositionally biased region" description="Basic and acidic residues" evidence="1">
    <location>
        <begin position="87"/>
        <end position="97"/>
    </location>
</feature>
<organism evidence="2 3">
    <name type="scientific">Panicum virgatum</name>
    <name type="common">Blackwell switchgrass</name>
    <dbReference type="NCBI Taxonomy" id="38727"/>
    <lineage>
        <taxon>Eukaryota</taxon>
        <taxon>Viridiplantae</taxon>
        <taxon>Streptophyta</taxon>
        <taxon>Embryophyta</taxon>
        <taxon>Tracheophyta</taxon>
        <taxon>Spermatophyta</taxon>
        <taxon>Magnoliopsida</taxon>
        <taxon>Liliopsida</taxon>
        <taxon>Poales</taxon>
        <taxon>Poaceae</taxon>
        <taxon>PACMAD clade</taxon>
        <taxon>Panicoideae</taxon>
        <taxon>Panicodae</taxon>
        <taxon>Paniceae</taxon>
        <taxon>Panicinae</taxon>
        <taxon>Panicum</taxon>
        <taxon>Panicum sect. Hiantes</taxon>
    </lineage>
</organism>
<protein>
    <submittedName>
        <fullName evidence="2">Uncharacterized protein</fullName>
    </submittedName>
</protein>
<evidence type="ECO:0000256" key="1">
    <source>
        <dbReference type="SAM" id="MobiDB-lite"/>
    </source>
</evidence>
<accession>A0A8T0VPC7</accession>
<dbReference type="AlphaFoldDB" id="A0A8T0VPC7"/>